<keyword evidence="3" id="KW-1185">Reference proteome</keyword>
<dbReference type="OrthoDB" id="10380082at2759"/>
<accession>A0A9N9RIS3</accession>
<proteinExistence type="predicted"/>
<evidence type="ECO:0000313" key="2">
    <source>
        <dbReference type="EMBL" id="CAG9798839.1"/>
    </source>
</evidence>
<evidence type="ECO:0000313" key="3">
    <source>
        <dbReference type="Proteomes" id="UP001153620"/>
    </source>
</evidence>
<dbReference type="EMBL" id="OU895877">
    <property type="protein sequence ID" value="CAG9798839.1"/>
    <property type="molecule type" value="Genomic_DNA"/>
</dbReference>
<evidence type="ECO:0000256" key="1">
    <source>
        <dbReference type="SAM" id="SignalP"/>
    </source>
</evidence>
<protein>
    <submittedName>
        <fullName evidence="2">Uncharacterized protein</fullName>
    </submittedName>
</protein>
<dbReference type="AlphaFoldDB" id="A0A9N9RIS3"/>
<sequence>MFSSKVFTLTFLILLVSCMVKSESASGNHERVKRQGCENGGIAPYCCENGSYSPYCCENNSLSPYCCENNSPSPYCCENGSMNSNCSP</sequence>
<reference evidence="2" key="1">
    <citation type="submission" date="2022-01" db="EMBL/GenBank/DDBJ databases">
        <authorList>
            <person name="King R."/>
        </authorList>
    </citation>
    <scope>NUCLEOTIDE SEQUENCE</scope>
</reference>
<feature type="signal peptide" evidence="1">
    <location>
        <begin position="1"/>
        <end position="24"/>
    </location>
</feature>
<organism evidence="2 3">
    <name type="scientific">Chironomus riparius</name>
    <dbReference type="NCBI Taxonomy" id="315576"/>
    <lineage>
        <taxon>Eukaryota</taxon>
        <taxon>Metazoa</taxon>
        <taxon>Ecdysozoa</taxon>
        <taxon>Arthropoda</taxon>
        <taxon>Hexapoda</taxon>
        <taxon>Insecta</taxon>
        <taxon>Pterygota</taxon>
        <taxon>Neoptera</taxon>
        <taxon>Endopterygota</taxon>
        <taxon>Diptera</taxon>
        <taxon>Nematocera</taxon>
        <taxon>Chironomoidea</taxon>
        <taxon>Chironomidae</taxon>
        <taxon>Chironominae</taxon>
        <taxon>Chironomus</taxon>
    </lineage>
</organism>
<name>A0A9N9RIS3_9DIPT</name>
<feature type="chain" id="PRO_5040268917" evidence="1">
    <location>
        <begin position="25"/>
        <end position="88"/>
    </location>
</feature>
<dbReference type="Proteomes" id="UP001153620">
    <property type="component" value="Chromosome 1"/>
</dbReference>
<keyword evidence="1" id="KW-0732">Signal</keyword>
<gene>
    <name evidence="2" type="ORF">CHIRRI_LOCUS1815</name>
</gene>
<dbReference type="PROSITE" id="PS51257">
    <property type="entry name" value="PROKAR_LIPOPROTEIN"/>
    <property type="match status" value="1"/>
</dbReference>
<reference evidence="2" key="2">
    <citation type="submission" date="2022-10" db="EMBL/GenBank/DDBJ databases">
        <authorList>
            <consortium name="ENA_rothamsted_submissions"/>
            <consortium name="culmorum"/>
            <person name="King R."/>
        </authorList>
    </citation>
    <scope>NUCLEOTIDE SEQUENCE</scope>
</reference>